<dbReference type="GO" id="GO:0032259">
    <property type="term" value="P:methylation"/>
    <property type="evidence" value="ECO:0007669"/>
    <property type="project" value="UniProtKB-KW"/>
</dbReference>
<accession>A0A9X2ID66</accession>
<comment type="caution">
    <text evidence="4">The sequence shown here is derived from an EMBL/GenBank/DDBJ whole genome shotgun (WGS) entry which is preliminary data.</text>
</comment>
<dbReference type="InterPro" id="IPR001537">
    <property type="entry name" value="SpoU_MeTrfase"/>
</dbReference>
<keyword evidence="1 4" id="KW-0489">Methyltransferase</keyword>
<dbReference type="SUPFAM" id="SSF55315">
    <property type="entry name" value="L30e-like"/>
    <property type="match status" value="1"/>
</dbReference>
<dbReference type="Gene3D" id="3.40.1280.10">
    <property type="match status" value="1"/>
</dbReference>
<protein>
    <submittedName>
        <fullName evidence="4">RNA methyltransferase</fullName>
    </submittedName>
</protein>
<dbReference type="InterPro" id="IPR029064">
    <property type="entry name" value="Ribosomal_eL30-like_sf"/>
</dbReference>
<evidence type="ECO:0000313" key="4">
    <source>
        <dbReference type="EMBL" id="MCM0618952.1"/>
    </source>
</evidence>
<dbReference type="Gene3D" id="3.30.1330.30">
    <property type="match status" value="1"/>
</dbReference>
<dbReference type="InterPro" id="IPR029026">
    <property type="entry name" value="tRNA_m1G_MTases_N"/>
</dbReference>
<dbReference type="PANTHER" id="PTHR43191:SF12">
    <property type="entry name" value="RRNA METHYLASE"/>
    <property type="match status" value="1"/>
</dbReference>
<dbReference type="GO" id="GO:0008173">
    <property type="term" value="F:RNA methyltransferase activity"/>
    <property type="evidence" value="ECO:0007669"/>
    <property type="project" value="InterPro"/>
</dbReference>
<keyword evidence="5" id="KW-1185">Reference proteome</keyword>
<dbReference type="RefSeq" id="WP_250825878.1">
    <property type="nucleotide sequence ID" value="NZ_JAMOIL010000001.1"/>
</dbReference>
<proteinExistence type="predicted"/>
<dbReference type="PANTHER" id="PTHR43191">
    <property type="entry name" value="RRNA METHYLTRANSFERASE 3"/>
    <property type="match status" value="1"/>
</dbReference>
<dbReference type="EMBL" id="JAMOIL010000001">
    <property type="protein sequence ID" value="MCM0618952.1"/>
    <property type="molecule type" value="Genomic_DNA"/>
</dbReference>
<dbReference type="CDD" id="cd18095">
    <property type="entry name" value="SpoU-like_rRNA-MTase"/>
    <property type="match status" value="1"/>
</dbReference>
<reference evidence="4" key="1">
    <citation type="submission" date="2022-05" db="EMBL/GenBank/DDBJ databases">
        <authorList>
            <person name="Tuo L."/>
        </authorList>
    </citation>
    <scope>NUCLEOTIDE SEQUENCE</scope>
    <source>
        <strain evidence="4">BSK12Z-4</strain>
    </source>
</reference>
<evidence type="ECO:0000259" key="3">
    <source>
        <dbReference type="Pfam" id="PF00588"/>
    </source>
</evidence>
<dbReference type="InterPro" id="IPR051259">
    <property type="entry name" value="rRNA_Methyltransferase"/>
</dbReference>
<keyword evidence="2" id="KW-0808">Transferase</keyword>
<dbReference type="SUPFAM" id="SSF75217">
    <property type="entry name" value="alpha/beta knot"/>
    <property type="match status" value="1"/>
</dbReference>
<dbReference type="Proteomes" id="UP001139485">
    <property type="component" value="Unassembled WGS sequence"/>
</dbReference>
<dbReference type="GO" id="GO:0003723">
    <property type="term" value="F:RNA binding"/>
    <property type="evidence" value="ECO:0007669"/>
    <property type="project" value="InterPro"/>
</dbReference>
<evidence type="ECO:0000256" key="1">
    <source>
        <dbReference type="ARBA" id="ARBA00022603"/>
    </source>
</evidence>
<feature type="domain" description="tRNA/rRNA methyltransferase SpoU type" evidence="3">
    <location>
        <begin position="120"/>
        <end position="262"/>
    </location>
</feature>
<evidence type="ECO:0000313" key="5">
    <source>
        <dbReference type="Proteomes" id="UP001139485"/>
    </source>
</evidence>
<dbReference type="GO" id="GO:0006396">
    <property type="term" value="P:RNA processing"/>
    <property type="evidence" value="ECO:0007669"/>
    <property type="project" value="InterPro"/>
</dbReference>
<dbReference type="Pfam" id="PF00588">
    <property type="entry name" value="SpoU_methylase"/>
    <property type="match status" value="1"/>
</dbReference>
<dbReference type="InterPro" id="IPR029028">
    <property type="entry name" value="Alpha/beta_knot_MTases"/>
</dbReference>
<sequence>MARLVEVTDADDPRLADYRDLRDTQLRRSLEAEHGLFLAEGEKVVRRAVAAGYPPRSFLMSPRWVEGLHDVLEAVDVVCYVAPEPLLEGIVGFHLHRGALASLARTPLPAVADVLAGARTVVVLEDIVDHTNVGSVFRSAAGLGVDAVLLAPRCADPLYRRSVKVSMGTVFSVPWTRVEDWYAAMTDLSAAGFRTVALTLAEDSVDLADAVVGAERLALVLGTEGDGLSARWQASADVRAVIPMAAGVDSLNVAAASAVACYVAVRR</sequence>
<evidence type="ECO:0000256" key="2">
    <source>
        <dbReference type="ARBA" id="ARBA00022679"/>
    </source>
</evidence>
<gene>
    <name evidence="4" type="ORF">M8330_01425</name>
</gene>
<name>A0A9X2ID66_9ACTN</name>
<organism evidence="4 5">
    <name type="scientific">Nocardioides bruguierae</name>
    <dbReference type="NCBI Taxonomy" id="2945102"/>
    <lineage>
        <taxon>Bacteria</taxon>
        <taxon>Bacillati</taxon>
        <taxon>Actinomycetota</taxon>
        <taxon>Actinomycetes</taxon>
        <taxon>Propionibacteriales</taxon>
        <taxon>Nocardioidaceae</taxon>
        <taxon>Nocardioides</taxon>
    </lineage>
</organism>
<dbReference type="AlphaFoldDB" id="A0A9X2ID66"/>